<dbReference type="GO" id="GO:0005737">
    <property type="term" value="C:cytoplasm"/>
    <property type="evidence" value="ECO:0007669"/>
    <property type="project" value="TreeGrafter"/>
</dbReference>
<dbReference type="GO" id="GO:0051016">
    <property type="term" value="P:barbed-end actin filament capping"/>
    <property type="evidence" value="ECO:0007669"/>
    <property type="project" value="TreeGrafter"/>
</dbReference>
<accession>A0A8C4NH86</accession>
<dbReference type="Proteomes" id="UP000694388">
    <property type="component" value="Unplaced"/>
</dbReference>
<feature type="region of interest" description="Disordered" evidence="1">
    <location>
        <begin position="260"/>
        <end position="306"/>
    </location>
</feature>
<evidence type="ECO:0000313" key="2">
    <source>
        <dbReference type="Ensembl" id="ENSEBUP00000006795.1"/>
    </source>
</evidence>
<dbReference type="SMART" id="SM00262">
    <property type="entry name" value="GEL"/>
    <property type="match status" value="1"/>
</dbReference>
<dbReference type="GO" id="GO:0008154">
    <property type="term" value="P:actin polymerization or depolymerization"/>
    <property type="evidence" value="ECO:0007669"/>
    <property type="project" value="TreeGrafter"/>
</dbReference>
<evidence type="ECO:0008006" key="4">
    <source>
        <dbReference type="Google" id="ProtNLM"/>
    </source>
</evidence>
<feature type="compositionally biased region" description="Polar residues" evidence="1">
    <location>
        <begin position="56"/>
        <end position="76"/>
    </location>
</feature>
<dbReference type="PANTHER" id="PTHR11977">
    <property type="entry name" value="VILLIN"/>
    <property type="match status" value="1"/>
</dbReference>
<feature type="region of interest" description="Disordered" evidence="1">
    <location>
        <begin position="844"/>
        <end position="868"/>
    </location>
</feature>
<dbReference type="PANTHER" id="PTHR11977:SF45">
    <property type="entry name" value="SUPERVILLIN"/>
    <property type="match status" value="1"/>
</dbReference>
<keyword evidence="3" id="KW-1185">Reference proteome</keyword>
<evidence type="ECO:0000256" key="1">
    <source>
        <dbReference type="SAM" id="MobiDB-lite"/>
    </source>
</evidence>
<dbReference type="GeneTree" id="ENSGT00940000154653"/>
<dbReference type="GO" id="GO:0005546">
    <property type="term" value="F:phosphatidylinositol-4,5-bisphosphate binding"/>
    <property type="evidence" value="ECO:0007669"/>
    <property type="project" value="TreeGrafter"/>
</dbReference>
<dbReference type="InterPro" id="IPR007122">
    <property type="entry name" value="Villin/Gelsolin"/>
</dbReference>
<feature type="region of interest" description="Disordered" evidence="1">
    <location>
        <begin position="22"/>
        <end position="79"/>
    </location>
</feature>
<feature type="compositionally biased region" description="Basic and acidic residues" evidence="1">
    <location>
        <begin position="1163"/>
        <end position="1176"/>
    </location>
</feature>
<reference evidence="2" key="1">
    <citation type="submission" date="2025-08" db="UniProtKB">
        <authorList>
            <consortium name="Ensembl"/>
        </authorList>
    </citation>
    <scope>IDENTIFICATION</scope>
</reference>
<dbReference type="SUPFAM" id="SSF55753">
    <property type="entry name" value="Actin depolymerizing proteins"/>
    <property type="match status" value="2"/>
</dbReference>
<dbReference type="GO" id="GO:0015629">
    <property type="term" value="C:actin cytoskeleton"/>
    <property type="evidence" value="ECO:0007669"/>
    <property type="project" value="TreeGrafter"/>
</dbReference>
<organism evidence="2 3">
    <name type="scientific">Eptatretus burgeri</name>
    <name type="common">Inshore hagfish</name>
    <dbReference type="NCBI Taxonomy" id="7764"/>
    <lineage>
        <taxon>Eukaryota</taxon>
        <taxon>Metazoa</taxon>
        <taxon>Chordata</taxon>
        <taxon>Craniata</taxon>
        <taxon>Vertebrata</taxon>
        <taxon>Cyclostomata</taxon>
        <taxon>Myxini</taxon>
        <taxon>Myxiniformes</taxon>
        <taxon>Myxinidae</taxon>
        <taxon>Eptatretinae</taxon>
        <taxon>Eptatretus</taxon>
    </lineage>
</organism>
<protein>
    <recommendedName>
        <fullName evidence="4">Supervillin</fullName>
    </recommendedName>
</protein>
<dbReference type="GO" id="GO:0051014">
    <property type="term" value="P:actin filament severing"/>
    <property type="evidence" value="ECO:0007669"/>
    <property type="project" value="TreeGrafter"/>
</dbReference>
<reference evidence="2" key="2">
    <citation type="submission" date="2025-09" db="UniProtKB">
        <authorList>
            <consortium name="Ensembl"/>
        </authorList>
    </citation>
    <scope>IDENTIFICATION</scope>
</reference>
<feature type="region of interest" description="Disordered" evidence="1">
    <location>
        <begin position="533"/>
        <end position="602"/>
    </location>
</feature>
<evidence type="ECO:0000313" key="3">
    <source>
        <dbReference type="Proteomes" id="UP000694388"/>
    </source>
</evidence>
<dbReference type="InterPro" id="IPR029006">
    <property type="entry name" value="ADF-H/Gelsolin-like_dom_sf"/>
</dbReference>
<feature type="region of interest" description="Disordered" evidence="1">
    <location>
        <begin position="624"/>
        <end position="704"/>
    </location>
</feature>
<feature type="compositionally biased region" description="Polar residues" evidence="1">
    <location>
        <begin position="278"/>
        <end position="306"/>
    </location>
</feature>
<name>A0A8C4NH86_EPTBU</name>
<sequence>MNRKERLSRRMEGIVNETLRLGSGHPHTLLQSGQQGDLGRGDQIANGLGQLHPQKIGQTKATVVPGSSNLSTQQPSGERMIQHPLEPESQHAPPAYDLESRAERIARYKAERRRQLAEQFGINIPDDADVRSTPKRNECLNIVSPPEASSMVSTSYSLLQRPGQGSITLKMQEDYKTCACPSMKQDTVIQQASSSAVTLKDPAAHEDSADSPRLRCHQIWGHEAQVQRNMPVPLENKTSGGMEEVKLHLPLESRTCRREESRGRFLSSSLVEKHQEDFSSPNVTSMSRLSSSNYDRTSIDHSPSLDSQQAIITSSRTEEVVTHPSADTTVLSALRGHKRAIARNGNSGLSLGKQPAITAYVDHEHEPRQCEDYKRHPLLGGGDSVITRIRDKPMTTTCSSNLLNTNRDLKRRERAHSSGAGWPSTLNNLKPFVKMSEGSYIVKNNGGLLHGLGNSQPSRQCTRLQSLVQSGISRECIRTCVEPSRQVEEPHRLNEFQELLQHGNGDGEAEVSVETRISVTELRSLFAETLKANRKSNVSSHEGRSRNGENRRLNERFHTQPITSTERQQTLYSASQQGVASTSSQPLKRANTTEIMEGGDKTDEKARMSMAAKLSLFQAMGPVPKKAAAPSNTKRQPASLAWHQRSGPSRSRDVSQECPPHKSSKVLHSPTTCRAPVALKMETTSNREPSVHMEQDTNEEPDNSRLSLVEKMALFTRLGQAISSGVAPEQRIRRSSQRFQTQPLMADVLSPNLDHSNTRASEAGSSAIKPAAWTSQHPLIGAQVTASTQQSFSSYKSIQTTCLSGDVQSSVNRQLPFTVSRNGGATLVAVPTLLEPSRQAASTFEKIPATYNSGPGRGAEEEDEEPDNSRLTLAEKMALFTQLSKGGPKTLVQRNRRSIPRFQTQPVTASEVHSASLATTSIAQVTSSVTYSQKQSSQQKIIVSGRPIQTGPVKAFKGSEGHHVPGIRAESDARETSMESPFHAWKERATIDPSLKSRTSFDHMGDKDPKQKTDSSIEQAVHVSVAAETTAPWRKGLKTREKMVDTRKQQLQSLPKFPLSNVEQLRTSPVDTVTSFKRSKHEDHGWKERVVGHIDSKETSVRLEWQRRSQEIRQQQEIHIVGQREFAPLEKSVGEGGDTREKMGNEVLKVSFRPTESLSPARASHEVQKRDSKPSNLEWHSDLHHSSHWVSITPDSQETHDKYLDMVTESSSPRLLTSIAAEHRRAIRPVRKSTRSRNPLRVLAEREDVRTDLIERGSPRRGDQTEEGLRAAEIQCSSETVSPRAKNRQTFQPLMLIQVKGRKHVQVRVVEPYVHSVGPGMCAVLVTAQSCFLWLGHEANTSEKIKATKLAAQIQHGQELGCKASVVTVLEERNIYSGDEAATFWTLLGTQHHTAPPCSPEKSTPCNEESYEHDIIATNCLFRLQGQCLVPDDKFWGKAPPHAILQTCAVLVFDFGTEIYTWIGEGVGPKSRRLAGLLAQQLWIGPYDYSTCRINPLGPWATRRGNGRPDWAVYSQIDQGRELLLFREKFLDWPGVQQEVLSKELIEEEEEVERKQKKGVEASTAPRSCGKARKLCKAAMSQWQRLCFTSVAVSPRCLCLKGKSQQPFCASSTDPWSFFLEVETRRWNWQQMGQGCSVYVGTSRVKAACWRHLVRPRACVLEHPCSCWTCAGGISICGMAAGVRRGIET</sequence>
<feature type="compositionally biased region" description="Basic and acidic residues" evidence="1">
    <location>
        <begin position="999"/>
        <end position="1015"/>
    </location>
</feature>
<feature type="region of interest" description="Disordered" evidence="1">
    <location>
        <begin position="994"/>
        <end position="1017"/>
    </location>
</feature>
<feature type="region of interest" description="Disordered" evidence="1">
    <location>
        <begin position="1154"/>
        <end position="1176"/>
    </location>
</feature>
<feature type="compositionally biased region" description="Basic and acidic residues" evidence="1">
    <location>
        <begin position="541"/>
        <end position="558"/>
    </location>
</feature>
<proteinExistence type="predicted"/>
<dbReference type="Ensembl" id="ENSEBUT00000007258.1">
    <property type="protein sequence ID" value="ENSEBUP00000006795.1"/>
    <property type="gene ID" value="ENSEBUG00000004475.1"/>
</dbReference>
<dbReference type="Gene3D" id="3.40.20.10">
    <property type="entry name" value="Severin"/>
    <property type="match status" value="2"/>
</dbReference>
<dbReference type="GO" id="GO:0051015">
    <property type="term" value="F:actin filament binding"/>
    <property type="evidence" value="ECO:0007669"/>
    <property type="project" value="InterPro"/>
</dbReference>
<feature type="compositionally biased region" description="Polar residues" evidence="1">
    <location>
        <begin position="560"/>
        <end position="594"/>
    </location>
</feature>